<reference evidence="2" key="1">
    <citation type="journal article" date="2005" name="Nature">
        <title>The map-based sequence of the rice genome.</title>
        <authorList>
            <consortium name="International rice genome sequencing project (IRGSP)"/>
            <person name="Matsumoto T."/>
            <person name="Wu J."/>
            <person name="Kanamori H."/>
            <person name="Katayose Y."/>
            <person name="Fujisawa M."/>
            <person name="Namiki N."/>
            <person name="Mizuno H."/>
            <person name="Yamamoto K."/>
            <person name="Antonio B.A."/>
            <person name="Baba T."/>
            <person name="Sakata K."/>
            <person name="Nagamura Y."/>
            <person name="Aoki H."/>
            <person name="Arikawa K."/>
            <person name="Arita K."/>
            <person name="Bito T."/>
            <person name="Chiden Y."/>
            <person name="Fujitsuka N."/>
            <person name="Fukunaka R."/>
            <person name="Hamada M."/>
            <person name="Harada C."/>
            <person name="Hayashi A."/>
            <person name="Hijishita S."/>
            <person name="Honda M."/>
            <person name="Hosokawa S."/>
            <person name="Ichikawa Y."/>
            <person name="Idonuma A."/>
            <person name="Iijima M."/>
            <person name="Ikeda M."/>
            <person name="Ikeno M."/>
            <person name="Ito K."/>
            <person name="Ito S."/>
            <person name="Ito T."/>
            <person name="Ito Y."/>
            <person name="Ito Y."/>
            <person name="Iwabuchi A."/>
            <person name="Kamiya K."/>
            <person name="Karasawa W."/>
            <person name="Kurita K."/>
            <person name="Katagiri S."/>
            <person name="Kikuta A."/>
            <person name="Kobayashi H."/>
            <person name="Kobayashi N."/>
            <person name="Machita K."/>
            <person name="Maehara T."/>
            <person name="Masukawa M."/>
            <person name="Mizubayashi T."/>
            <person name="Mukai Y."/>
            <person name="Nagasaki H."/>
            <person name="Nagata Y."/>
            <person name="Naito S."/>
            <person name="Nakashima M."/>
            <person name="Nakama Y."/>
            <person name="Nakamichi Y."/>
            <person name="Nakamura M."/>
            <person name="Meguro A."/>
            <person name="Negishi M."/>
            <person name="Ohta I."/>
            <person name="Ohta T."/>
            <person name="Okamoto M."/>
            <person name="Ono N."/>
            <person name="Saji S."/>
            <person name="Sakaguchi M."/>
            <person name="Sakai K."/>
            <person name="Shibata M."/>
            <person name="Shimokawa T."/>
            <person name="Song J."/>
            <person name="Takazaki Y."/>
            <person name="Terasawa K."/>
            <person name="Tsugane M."/>
            <person name="Tsuji K."/>
            <person name="Ueda S."/>
            <person name="Waki K."/>
            <person name="Yamagata H."/>
            <person name="Yamamoto M."/>
            <person name="Yamamoto S."/>
            <person name="Yamane H."/>
            <person name="Yoshiki S."/>
            <person name="Yoshihara R."/>
            <person name="Yukawa K."/>
            <person name="Zhong H."/>
            <person name="Yano M."/>
            <person name="Yuan Q."/>
            <person name="Ouyang S."/>
            <person name="Liu J."/>
            <person name="Jones K.M."/>
            <person name="Gansberger K."/>
            <person name="Moffat K."/>
            <person name="Hill J."/>
            <person name="Bera J."/>
            <person name="Fadrosh D."/>
            <person name="Jin S."/>
            <person name="Johri S."/>
            <person name="Kim M."/>
            <person name="Overton L."/>
            <person name="Reardon M."/>
            <person name="Tsitrin T."/>
            <person name="Vuong H."/>
            <person name="Weaver B."/>
            <person name="Ciecko A."/>
            <person name="Tallon L."/>
            <person name="Jackson J."/>
            <person name="Pai G."/>
            <person name="Aken S.V."/>
            <person name="Utterback T."/>
            <person name="Reidmuller S."/>
            <person name="Feldblyum T."/>
            <person name="Hsiao J."/>
            <person name="Zismann V."/>
            <person name="Iobst S."/>
            <person name="de Vazeille A.R."/>
            <person name="Buell C.R."/>
            <person name="Ying K."/>
            <person name="Li Y."/>
            <person name="Lu T."/>
            <person name="Huang Y."/>
            <person name="Zhao Q."/>
            <person name="Feng Q."/>
            <person name="Zhang L."/>
            <person name="Zhu J."/>
            <person name="Weng Q."/>
            <person name="Mu J."/>
            <person name="Lu Y."/>
            <person name="Fan D."/>
            <person name="Liu Y."/>
            <person name="Guan J."/>
            <person name="Zhang Y."/>
            <person name="Yu S."/>
            <person name="Liu X."/>
            <person name="Zhang Y."/>
            <person name="Hong G."/>
            <person name="Han B."/>
            <person name="Choisne N."/>
            <person name="Demange N."/>
            <person name="Orjeda G."/>
            <person name="Samain S."/>
            <person name="Cattolico L."/>
            <person name="Pelletier E."/>
            <person name="Couloux A."/>
            <person name="Segurens B."/>
            <person name="Wincker P."/>
            <person name="D'Hont A."/>
            <person name="Scarpelli C."/>
            <person name="Weissenbach J."/>
            <person name="Salanoubat M."/>
            <person name="Quetier F."/>
            <person name="Yu Y."/>
            <person name="Kim H.R."/>
            <person name="Rambo T."/>
            <person name="Currie J."/>
            <person name="Collura K."/>
            <person name="Luo M."/>
            <person name="Yang T."/>
            <person name="Ammiraju J.S.S."/>
            <person name="Engler F."/>
            <person name="Soderlund C."/>
            <person name="Wing R.A."/>
            <person name="Palmer L.E."/>
            <person name="de la Bastide M."/>
            <person name="Spiegel L."/>
            <person name="Nascimento L."/>
            <person name="Zutavern T."/>
            <person name="O'Shaughnessy A."/>
            <person name="Dike S."/>
            <person name="Dedhia N."/>
            <person name="Preston R."/>
            <person name="Balija V."/>
            <person name="McCombie W.R."/>
            <person name="Chow T."/>
            <person name="Chen H."/>
            <person name="Chung M."/>
            <person name="Chen C."/>
            <person name="Shaw J."/>
            <person name="Wu H."/>
            <person name="Hsiao K."/>
            <person name="Chao Y."/>
            <person name="Chu M."/>
            <person name="Cheng C."/>
            <person name="Hour A."/>
            <person name="Lee P."/>
            <person name="Lin S."/>
            <person name="Lin Y."/>
            <person name="Liou J."/>
            <person name="Liu S."/>
            <person name="Hsing Y."/>
            <person name="Raghuvanshi S."/>
            <person name="Mohanty A."/>
            <person name="Bharti A.K."/>
            <person name="Gaur A."/>
            <person name="Gupta V."/>
            <person name="Kumar D."/>
            <person name="Ravi V."/>
            <person name="Vij S."/>
            <person name="Kapur A."/>
            <person name="Khurana P."/>
            <person name="Khurana P."/>
            <person name="Khurana J.P."/>
            <person name="Tyagi A.K."/>
            <person name="Gaikwad K."/>
            <person name="Singh A."/>
            <person name="Dalal V."/>
            <person name="Srivastava S."/>
            <person name="Dixit A."/>
            <person name="Pal A.K."/>
            <person name="Ghazi I.A."/>
            <person name="Yadav M."/>
            <person name="Pandit A."/>
            <person name="Bhargava A."/>
            <person name="Sureshbabu K."/>
            <person name="Batra K."/>
            <person name="Sharma T.R."/>
            <person name="Mohapatra T."/>
            <person name="Singh N.K."/>
            <person name="Messing J."/>
            <person name="Nelson A.B."/>
            <person name="Fuks G."/>
            <person name="Kavchok S."/>
            <person name="Keizer G."/>
            <person name="Linton E."/>
            <person name="Llaca V."/>
            <person name="Song R."/>
            <person name="Tanyolac B."/>
            <person name="Young S."/>
            <person name="Ho-Il K."/>
            <person name="Hahn J.H."/>
            <person name="Sangsakoo G."/>
            <person name="Vanavichit A."/>
            <person name="de Mattos Luiz.A.T."/>
            <person name="Zimmer P.D."/>
            <person name="Malone G."/>
            <person name="Dellagostin O."/>
            <person name="de Oliveira A.C."/>
            <person name="Bevan M."/>
            <person name="Bancroft I."/>
            <person name="Minx P."/>
            <person name="Cordum H."/>
            <person name="Wilson R."/>
            <person name="Cheng Z."/>
            <person name="Jin W."/>
            <person name="Jiang J."/>
            <person name="Leong S.A."/>
            <person name="Iwama H."/>
            <person name="Gojobori T."/>
            <person name="Itoh T."/>
            <person name="Niimura Y."/>
            <person name="Fujii Y."/>
            <person name="Habara T."/>
            <person name="Sakai H."/>
            <person name="Sato Y."/>
            <person name="Wilson G."/>
            <person name="Kumar K."/>
            <person name="McCouch S."/>
            <person name="Juretic N."/>
            <person name="Hoen D."/>
            <person name="Wright S."/>
            <person name="Bruskiewich R."/>
            <person name="Bureau T."/>
            <person name="Miyao A."/>
            <person name="Hirochika H."/>
            <person name="Nishikawa T."/>
            <person name="Kadowaki K."/>
            <person name="Sugiura M."/>
            <person name="Burr B."/>
            <person name="Sasaki T."/>
        </authorList>
    </citation>
    <scope>NUCLEOTIDE SEQUENCE [LARGE SCALE GENOMIC DNA]</scope>
    <source>
        <strain evidence="2">cv. Nipponbare</strain>
    </source>
</reference>
<dbReference type="Proteomes" id="UP000059680">
    <property type="component" value="Chromosome 6"/>
</dbReference>
<name>A0A0P0WWQ4_ORYSJ</name>
<evidence type="ECO:0000313" key="2">
    <source>
        <dbReference type="Proteomes" id="UP000059680"/>
    </source>
</evidence>
<dbReference type="InParanoid" id="A0A0P0WWQ4"/>
<organism evidence="1 2">
    <name type="scientific">Oryza sativa subsp. japonica</name>
    <name type="common">Rice</name>
    <dbReference type="NCBI Taxonomy" id="39947"/>
    <lineage>
        <taxon>Eukaryota</taxon>
        <taxon>Viridiplantae</taxon>
        <taxon>Streptophyta</taxon>
        <taxon>Embryophyta</taxon>
        <taxon>Tracheophyta</taxon>
        <taxon>Spermatophyta</taxon>
        <taxon>Magnoliopsida</taxon>
        <taxon>Liliopsida</taxon>
        <taxon>Poales</taxon>
        <taxon>Poaceae</taxon>
        <taxon>BOP clade</taxon>
        <taxon>Oryzoideae</taxon>
        <taxon>Oryzeae</taxon>
        <taxon>Oryzinae</taxon>
        <taxon>Oryza</taxon>
        <taxon>Oryza sativa</taxon>
    </lineage>
</organism>
<dbReference type="EMBL" id="AP014962">
    <property type="protein sequence ID" value="BAS97818.1"/>
    <property type="molecule type" value="Genomic_DNA"/>
</dbReference>
<protein>
    <submittedName>
        <fullName evidence="1">Os06g0483701 protein</fullName>
    </submittedName>
</protein>
<gene>
    <name evidence="1" type="ordered locus">Os06g0483701</name>
    <name evidence="1" type="ORF">OSNPB_060483701</name>
</gene>
<dbReference type="SMR" id="A0A0P0WWQ4"/>
<reference evidence="1 2" key="2">
    <citation type="journal article" date="2013" name="Plant Cell Physiol.">
        <title>Rice Annotation Project Database (RAP-DB): an integrative and interactive database for rice genomics.</title>
        <authorList>
            <person name="Sakai H."/>
            <person name="Lee S.S."/>
            <person name="Tanaka T."/>
            <person name="Numa H."/>
            <person name="Kim J."/>
            <person name="Kawahara Y."/>
            <person name="Wakimoto H."/>
            <person name="Yang C.C."/>
            <person name="Iwamoto M."/>
            <person name="Abe T."/>
            <person name="Yamada Y."/>
            <person name="Muto A."/>
            <person name="Inokuchi H."/>
            <person name="Ikemura T."/>
            <person name="Matsumoto T."/>
            <person name="Sasaki T."/>
            <person name="Itoh T."/>
        </authorList>
    </citation>
    <scope>NUCLEOTIDE SEQUENCE [LARGE SCALE GENOMIC DNA]</scope>
    <source>
        <strain evidence="2">cv. Nipponbare</strain>
    </source>
</reference>
<dbReference type="PaxDb" id="39947-A0A0P0WWQ4"/>
<accession>A0A0P0WWQ4</accession>
<reference evidence="1 2" key="3">
    <citation type="journal article" date="2013" name="Rice">
        <title>Improvement of the Oryza sativa Nipponbare reference genome using next generation sequence and optical map data.</title>
        <authorList>
            <person name="Kawahara Y."/>
            <person name="de la Bastide M."/>
            <person name="Hamilton J.P."/>
            <person name="Kanamori H."/>
            <person name="McCombie W.R."/>
            <person name="Ouyang S."/>
            <person name="Schwartz D.C."/>
            <person name="Tanaka T."/>
            <person name="Wu J."/>
            <person name="Zhou S."/>
            <person name="Childs K.L."/>
            <person name="Davidson R.M."/>
            <person name="Lin H."/>
            <person name="Quesada-Ocampo L."/>
            <person name="Vaillancourt B."/>
            <person name="Sakai H."/>
            <person name="Lee S.S."/>
            <person name="Kim J."/>
            <person name="Numa H."/>
            <person name="Itoh T."/>
            <person name="Buell C.R."/>
            <person name="Matsumoto T."/>
        </authorList>
    </citation>
    <scope>NUCLEOTIDE SEQUENCE [LARGE SCALE GENOMIC DNA]</scope>
    <source>
        <strain evidence="2">cv. Nipponbare</strain>
    </source>
</reference>
<keyword evidence="2" id="KW-1185">Reference proteome</keyword>
<dbReference type="AlphaFoldDB" id="A0A0P0WWQ4"/>
<feature type="non-terminal residue" evidence="1">
    <location>
        <position position="1"/>
    </location>
</feature>
<sequence>SPAAIDPAPGLKKEVKVQLEISYPIFYCFVLQRDRPSADLLWCIGVLL</sequence>
<evidence type="ECO:0000313" key="1">
    <source>
        <dbReference type="EMBL" id="BAS97818.1"/>
    </source>
</evidence>
<proteinExistence type="predicted"/>
<dbReference type="Gramene" id="Os06t0483701-01">
    <property type="protein sequence ID" value="Os06t0483701-01"/>
    <property type="gene ID" value="Os06g0483701"/>
</dbReference>